<feature type="region of interest" description="Disordered" evidence="1">
    <location>
        <begin position="50"/>
        <end position="92"/>
    </location>
</feature>
<reference evidence="2 3" key="1">
    <citation type="submission" date="2018-11" db="EMBL/GenBank/DDBJ databases">
        <title>Rufibacter latericius sp. nov., isolated from water in Baiyang Lake.</title>
        <authorList>
            <person name="Yang Y."/>
        </authorList>
    </citation>
    <scope>NUCLEOTIDE SEQUENCE [LARGE SCALE GENOMIC DNA]</scope>
    <source>
        <strain evidence="2 3">R-22-1c-1</strain>
    </source>
</reference>
<sequence>MNTQIRRIDAGKPLLNWHIQVQKLNAAQTLVESTRVVKGEKVKYLTRGAEAQPGISAGSAAPVPSRQADRHPRRGRRAQGQAQAIPLQVQMG</sequence>
<comment type="caution">
    <text evidence="2">The sequence shown here is derived from an EMBL/GenBank/DDBJ whole genome shotgun (WGS) entry which is preliminary data.</text>
</comment>
<name>A0A3M9MBR1_9BACT</name>
<proteinExistence type="predicted"/>
<dbReference type="AlphaFoldDB" id="A0A3M9MBR1"/>
<dbReference type="Proteomes" id="UP000272117">
    <property type="component" value="Unassembled WGS sequence"/>
</dbReference>
<organism evidence="2 3">
    <name type="scientific">Rufibacter latericius</name>
    <dbReference type="NCBI Taxonomy" id="2487040"/>
    <lineage>
        <taxon>Bacteria</taxon>
        <taxon>Pseudomonadati</taxon>
        <taxon>Bacteroidota</taxon>
        <taxon>Cytophagia</taxon>
        <taxon>Cytophagales</taxon>
        <taxon>Hymenobacteraceae</taxon>
        <taxon>Rufibacter</taxon>
    </lineage>
</organism>
<dbReference type="EMBL" id="RJJD01000023">
    <property type="protein sequence ID" value="RNI22028.1"/>
    <property type="molecule type" value="Genomic_DNA"/>
</dbReference>
<protein>
    <submittedName>
        <fullName evidence="2">Uncharacterized protein</fullName>
    </submittedName>
</protein>
<evidence type="ECO:0000256" key="1">
    <source>
        <dbReference type="SAM" id="MobiDB-lite"/>
    </source>
</evidence>
<evidence type="ECO:0000313" key="2">
    <source>
        <dbReference type="EMBL" id="RNI22028.1"/>
    </source>
</evidence>
<evidence type="ECO:0000313" key="3">
    <source>
        <dbReference type="Proteomes" id="UP000272117"/>
    </source>
</evidence>
<keyword evidence="3" id="KW-1185">Reference proteome</keyword>
<gene>
    <name evidence="2" type="ORF">EFB08_23125</name>
</gene>
<accession>A0A3M9MBR1</accession>